<evidence type="ECO:0000256" key="1">
    <source>
        <dbReference type="SAM" id="MobiDB-lite"/>
    </source>
</evidence>
<feature type="compositionally biased region" description="Low complexity" evidence="1">
    <location>
        <begin position="35"/>
        <end position="47"/>
    </location>
</feature>
<protein>
    <submittedName>
        <fullName evidence="2">Uncharacterized protein</fullName>
    </submittedName>
</protein>
<evidence type="ECO:0000313" key="2">
    <source>
        <dbReference type="EMBL" id="MBC6471298.1"/>
    </source>
</evidence>
<gene>
    <name evidence="2" type="ORF">HKK74_38315</name>
</gene>
<accession>A0ABR7M3Y2</accession>
<evidence type="ECO:0000313" key="3">
    <source>
        <dbReference type="Proteomes" id="UP000805614"/>
    </source>
</evidence>
<comment type="caution">
    <text evidence="2">The sequence shown here is derived from an EMBL/GenBank/DDBJ whole genome shotgun (WGS) entry which is preliminary data.</text>
</comment>
<proteinExistence type="predicted"/>
<keyword evidence="3" id="KW-1185">Reference proteome</keyword>
<organism evidence="2 3">
    <name type="scientific">Actinomadura alba</name>
    <dbReference type="NCBI Taxonomy" id="406431"/>
    <lineage>
        <taxon>Bacteria</taxon>
        <taxon>Bacillati</taxon>
        <taxon>Actinomycetota</taxon>
        <taxon>Actinomycetes</taxon>
        <taxon>Streptosporangiales</taxon>
        <taxon>Thermomonosporaceae</taxon>
        <taxon>Actinomadura</taxon>
    </lineage>
</organism>
<dbReference type="Proteomes" id="UP000805614">
    <property type="component" value="Unassembled WGS sequence"/>
</dbReference>
<feature type="region of interest" description="Disordered" evidence="1">
    <location>
        <begin position="34"/>
        <end position="61"/>
    </location>
</feature>
<dbReference type="RefSeq" id="WP_187248337.1">
    <property type="nucleotide sequence ID" value="NZ_BAAAOK010000040.1"/>
</dbReference>
<sequence length="61" mass="6350">MIWSAALRRRGTGDGGQSWRSALLRAGLRDRARHLGGAAPSAAPPRSRAAEHAVPAPGRPA</sequence>
<dbReference type="EMBL" id="JABVEC010000067">
    <property type="protein sequence ID" value="MBC6471298.1"/>
    <property type="molecule type" value="Genomic_DNA"/>
</dbReference>
<reference evidence="2 3" key="1">
    <citation type="submission" date="2020-06" db="EMBL/GenBank/DDBJ databases">
        <title>Actinomadura xiongansis sp. nov., isolated from soil of Baiyangdian.</title>
        <authorList>
            <person name="Zhang X."/>
        </authorList>
    </citation>
    <scope>NUCLEOTIDE SEQUENCE [LARGE SCALE GENOMIC DNA]</scope>
    <source>
        <strain evidence="2 3">HBUM206468</strain>
    </source>
</reference>
<name>A0ABR7M3Y2_9ACTN</name>